<keyword evidence="8" id="KW-1185">Reference proteome</keyword>
<evidence type="ECO:0000313" key="8">
    <source>
        <dbReference type="Proteomes" id="UP000544110"/>
    </source>
</evidence>
<dbReference type="Pfam" id="PF00535">
    <property type="entry name" value="Glycos_transf_2"/>
    <property type="match status" value="1"/>
</dbReference>
<dbReference type="Gene3D" id="3.90.550.10">
    <property type="entry name" value="Spore Coat Polysaccharide Biosynthesis Protein SpsA, Chain A"/>
    <property type="match status" value="1"/>
</dbReference>
<accession>A0A7Y9RS68</accession>
<feature type="domain" description="Glycosyltransferase 2-like" evidence="6">
    <location>
        <begin position="28"/>
        <end position="188"/>
    </location>
</feature>
<dbReference type="RefSeq" id="WP_179517000.1">
    <property type="nucleotide sequence ID" value="NZ_JACCAC010000001.1"/>
</dbReference>
<dbReference type="PANTHER" id="PTHR43179:SF12">
    <property type="entry name" value="GALACTOFURANOSYLTRANSFERASE GLFT2"/>
    <property type="match status" value="1"/>
</dbReference>
<sequence length="337" mass="35871">MALNDVTPEARAVPEAPRAASPDPTVGVVVCTYTAERLPQLRAAVASVRAQEHHVDQLVVVVDGDEELGAVVRGALPGEQVVVLGRNRGVSVARNTGAAQLETDLVFFLDDDATAHPRWVAELAPYLTRPDVLGASARSVGDFVGRAPAWLPDEYLWTVGVAYRGLPDEAAPVRNFYGGCAGMRRDTFLDVGGFADGIGHGDGRVGGGEEAEFCLRVRAARPGGEFWFVPEARIDHRVPAPRATWSYLVRRSYDEGVMKGDIARALGEGPAGGAALGPERDFARRLPRAALDYLRTPGRRSAALGTVVASLAVVAGLVRSRLSRRPVVVVRAGEARA</sequence>
<feature type="compositionally biased region" description="Low complexity" evidence="5">
    <location>
        <begin position="9"/>
        <end position="22"/>
    </location>
</feature>
<dbReference type="InterPro" id="IPR001173">
    <property type="entry name" value="Glyco_trans_2-like"/>
</dbReference>
<dbReference type="SUPFAM" id="SSF53448">
    <property type="entry name" value="Nucleotide-diphospho-sugar transferases"/>
    <property type="match status" value="1"/>
</dbReference>
<dbReference type="AlphaFoldDB" id="A0A7Y9RS68"/>
<dbReference type="InterPro" id="IPR029044">
    <property type="entry name" value="Nucleotide-diphossugar_trans"/>
</dbReference>
<organism evidence="7 8">
    <name type="scientific">Nocardioides perillae</name>
    <dbReference type="NCBI Taxonomy" id="1119534"/>
    <lineage>
        <taxon>Bacteria</taxon>
        <taxon>Bacillati</taxon>
        <taxon>Actinomycetota</taxon>
        <taxon>Actinomycetes</taxon>
        <taxon>Propionibacteriales</taxon>
        <taxon>Nocardioidaceae</taxon>
        <taxon>Nocardioides</taxon>
    </lineage>
</organism>
<evidence type="ECO:0000256" key="5">
    <source>
        <dbReference type="SAM" id="MobiDB-lite"/>
    </source>
</evidence>
<comment type="similarity">
    <text evidence="2">Belongs to the glycosyltransferase 2 family.</text>
</comment>
<comment type="caution">
    <text evidence="7">The sequence shown here is derived from an EMBL/GenBank/DDBJ whole genome shotgun (WGS) entry which is preliminary data.</text>
</comment>
<evidence type="ECO:0000313" key="7">
    <source>
        <dbReference type="EMBL" id="NYG54364.1"/>
    </source>
</evidence>
<evidence type="ECO:0000256" key="4">
    <source>
        <dbReference type="ARBA" id="ARBA00022679"/>
    </source>
</evidence>
<dbReference type="PANTHER" id="PTHR43179">
    <property type="entry name" value="RHAMNOSYLTRANSFERASE WBBL"/>
    <property type="match status" value="1"/>
</dbReference>
<name>A0A7Y9RS68_9ACTN</name>
<keyword evidence="3" id="KW-0328">Glycosyltransferase</keyword>
<feature type="region of interest" description="Disordered" evidence="5">
    <location>
        <begin position="1"/>
        <end position="24"/>
    </location>
</feature>
<gene>
    <name evidence="7" type="ORF">BJ989_000668</name>
</gene>
<evidence type="ECO:0000256" key="1">
    <source>
        <dbReference type="ARBA" id="ARBA00004776"/>
    </source>
</evidence>
<dbReference type="Proteomes" id="UP000544110">
    <property type="component" value="Unassembled WGS sequence"/>
</dbReference>
<evidence type="ECO:0000256" key="3">
    <source>
        <dbReference type="ARBA" id="ARBA00022676"/>
    </source>
</evidence>
<reference evidence="7 8" key="1">
    <citation type="submission" date="2020-07" db="EMBL/GenBank/DDBJ databases">
        <title>Sequencing the genomes of 1000 actinobacteria strains.</title>
        <authorList>
            <person name="Klenk H.-P."/>
        </authorList>
    </citation>
    <scope>NUCLEOTIDE SEQUENCE [LARGE SCALE GENOMIC DNA]</scope>
    <source>
        <strain evidence="7 8">DSM 24552</strain>
    </source>
</reference>
<dbReference type="GO" id="GO:0016757">
    <property type="term" value="F:glycosyltransferase activity"/>
    <property type="evidence" value="ECO:0007669"/>
    <property type="project" value="UniProtKB-KW"/>
</dbReference>
<comment type="pathway">
    <text evidence="1">Cell wall biogenesis; cell wall polysaccharide biosynthesis.</text>
</comment>
<proteinExistence type="inferred from homology"/>
<evidence type="ECO:0000256" key="2">
    <source>
        <dbReference type="ARBA" id="ARBA00006739"/>
    </source>
</evidence>
<dbReference type="EMBL" id="JACCAC010000001">
    <property type="protein sequence ID" value="NYG54364.1"/>
    <property type="molecule type" value="Genomic_DNA"/>
</dbReference>
<keyword evidence="4 7" id="KW-0808">Transferase</keyword>
<protein>
    <submittedName>
        <fullName evidence="7">Glycosyltransferase involved in cell wall biosynthesis</fullName>
    </submittedName>
</protein>
<evidence type="ECO:0000259" key="6">
    <source>
        <dbReference type="Pfam" id="PF00535"/>
    </source>
</evidence>